<accession>A0A177N4P4</accession>
<dbReference type="EMBL" id="LUUK01000214">
    <property type="protein sequence ID" value="OAI12988.1"/>
    <property type="molecule type" value="Genomic_DNA"/>
</dbReference>
<dbReference type="RefSeq" id="WP_064031309.1">
    <property type="nucleotide sequence ID" value="NZ_LUUK01000214.1"/>
</dbReference>
<dbReference type="InterPro" id="IPR052196">
    <property type="entry name" value="Bact_Kbp"/>
</dbReference>
<dbReference type="PROSITE" id="PS51257">
    <property type="entry name" value="PROKAR_LIPOPROTEIN"/>
    <property type="match status" value="1"/>
</dbReference>
<evidence type="ECO:0000259" key="2">
    <source>
        <dbReference type="PROSITE" id="PS51782"/>
    </source>
</evidence>
<evidence type="ECO:0000313" key="4">
    <source>
        <dbReference type="Proteomes" id="UP000077628"/>
    </source>
</evidence>
<dbReference type="OrthoDB" id="9765158at2"/>
<dbReference type="InterPro" id="IPR036779">
    <property type="entry name" value="LysM_dom_sf"/>
</dbReference>
<keyword evidence="4" id="KW-1185">Reference proteome</keyword>
<feature type="domain" description="LysM" evidence="2">
    <location>
        <begin position="33"/>
        <end position="81"/>
    </location>
</feature>
<dbReference type="AlphaFoldDB" id="A0A177N4P4"/>
<feature type="chain" id="PRO_5008068763" evidence="1">
    <location>
        <begin position="23"/>
        <end position="344"/>
    </location>
</feature>
<reference evidence="4" key="1">
    <citation type="submission" date="2016-03" db="EMBL/GenBank/DDBJ databases">
        <authorList>
            <person name="Heylen K."/>
            <person name="De Vos P."/>
            <person name="Vekeman B."/>
        </authorList>
    </citation>
    <scope>NUCLEOTIDE SEQUENCE [LARGE SCALE GENOMIC DNA]</scope>
    <source>
        <strain evidence="4">R-45383</strain>
    </source>
</reference>
<dbReference type="InterPro" id="IPR018392">
    <property type="entry name" value="LysM"/>
</dbReference>
<organism evidence="3 4">
    <name type="scientific">Methylomonas koyamae</name>
    <dbReference type="NCBI Taxonomy" id="702114"/>
    <lineage>
        <taxon>Bacteria</taxon>
        <taxon>Pseudomonadati</taxon>
        <taxon>Pseudomonadota</taxon>
        <taxon>Gammaproteobacteria</taxon>
        <taxon>Methylococcales</taxon>
        <taxon>Methylococcaceae</taxon>
        <taxon>Methylomonas</taxon>
    </lineage>
</organism>
<dbReference type="SUPFAM" id="SSF54106">
    <property type="entry name" value="LysM domain"/>
    <property type="match status" value="1"/>
</dbReference>
<protein>
    <submittedName>
        <fullName evidence="3">Peptidoglycan-binding protein</fullName>
    </submittedName>
</protein>
<dbReference type="STRING" id="702114.A1355_13725"/>
<dbReference type="PROSITE" id="PS51782">
    <property type="entry name" value="LYSM"/>
    <property type="match status" value="1"/>
</dbReference>
<gene>
    <name evidence="3" type="ORF">A1355_13725</name>
</gene>
<evidence type="ECO:0000313" key="3">
    <source>
        <dbReference type="EMBL" id="OAI12988.1"/>
    </source>
</evidence>
<proteinExistence type="predicted"/>
<dbReference type="Proteomes" id="UP000077628">
    <property type="component" value="Unassembled WGS sequence"/>
</dbReference>
<comment type="caution">
    <text evidence="3">The sequence shown here is derived from an EMBL/GenBank/DDBJ whole genome shotgun (WGS) entry which is preliminary data.</text>
</comment>
<evidence type="ECO:0000256" key="1">
    <source>
        <dbReference type="SAM" id="SignalP"/>
    </source>
</evidence>
<dbReference type="Gene3D" id="3.10.350.10">
    <property type="entry name" value="LysM domain"/>
    <property type="match status" value="1"/>
</dbReference>
<dbReference type="PANTHER" id="PTHR34700">
    <property type="entry name" value="POTASSIUM BINDING PROTEIN KBP"/>
    <property type="match status" value="1"/>
</dbReference>
<name>A0A177N4P4_9GAMM</name>
<keyword evidence="1" id="KW-0732">Signal</keyword>
<dbReference type="Pfam" id="PF01476">
    <property type="entry name" value="LysM"/>
    <property type="match status" value="1"/>
</dbReference>
<sequence>MFSRTLPAVLLFLALACAAVRADELQINPNHPDQYTVVRGDTLWDISGRFLQHPWQWPELWRNNPLIKDPHWIYPGDTLYFSYVNGAPRLSLTPPGGDEKVLPKVRESAVDRAVQMIPSDAIVQFLNSPKVVSAEELQNAPYVIGFVGEHLIAGAGDGVYVRGIDEPQSLGYTIFRQGKPYVDPLSQEILGYEAQFVADATLQDIGDPATFAVNKSDTEIQRGDRLMPTAAGEMALNYFPRPPEKRVVGSIIRVMGGVSQIGQHDVVVIDRGSADGLEAGHTLDVYRRGQMILDRYQSQQPVAVKMPDEQAGVLMVFRPFERVSYALVMKATAAMHTLDRVQTP</sequence>
<feature type="signal peptide" evidence="1">
    <location>
        <begin position="1"/>
        <end position="22"/>
    </location>
</feature>
<dbReference type="PANTHER" id="PTHR34700:SF4">
    <property type="entry name" value="PHAGE-LIKE ELEMENT PBSX PROTEIN XKDP"/>
    <property type="match status" value="1"/>
</dbReference>
<dbReference type="CDD" id="cd00118">
    <property type="entry name" value="LysM"/>
    <property type="match status" value="1"/>
</dbReference>